<accession>A0A8A4TPK9</accession>
<dbReference type="RefSeq" id="WP_237381148.1">
    <property type="nucleotide sequence ID" value="NZ_CP071793.1"/>
</dbReference>
<protein>
    <submittedName>
        <fullName evidence="2">Uncharacterized protein</fullName>
    </submittedName>
</protein>
<dbReference type="Proteomes" id="UP000663929">
    <property type="component" value="Chromosome"/>
</dbReference>
<evidence type="ECO:0000313" key="2">
    <source>
        <dbReference type="EMBL" id="QTD51012.1"/>
    </source>
</evidence>
<organism evidence="2 3">
    <name type="scientific">Sulfidibacter corallicola</name>
    <dbReference type="NCBI Taxonomy" id="2818388"/>
    <lineage>
        <taxon>Bacteria</taxon>
        <taxon>Pseudomonadati</taxon>
        <taxon>Acidobacteriota</taxon>
        <taxon>Holophagae</taxon>
        <taxon>Acanthopleuribacterales</taxon>
        <taxon>Acanthopleuribacteraceae</taxon>
        <taxon>Sulfidibacter</taxon>
    </lineage>
</organism>
<dbReference type="EMBL" id="CP071793">
    <property type="protein sequence ID" value="QTD51012.1"/>
    <property type="molecule type" value="Genomic_DNA"/>
</dbReference>
<name>A0A8A4TPK9_SULCO</name>
<feature type="region of interest" description="Disordered" evidence="1">
    <location>
        <begin position="56"/>
        <end position="86"/>
    </location>
</feature>
<evidence type="ECO:0000313" key="3">
    <source>
        <dbReference type="Proteomes" id="UP000663929"/>
    </source>
</evidence>
<keyword evidence="3" id="KW-1185">Reference proteome</keyword>
<proteinExistence type="predicted"/>
<dbReference type="KEGG" id="scor:J3U87_00955"/>
<evidence type="ECO:0000256" key="1">
    <source>
        <dbReference type="SAM" id="MobiDB-lite"/>
    </source>
</evidence>
<gene>
    <name evidence="2" type="ORF">J3U87_00955</name>
</gene>
<dbReference type="AlphaFoldDB" id="A0A8A4TPK9"/>
<feature type="compositionally biased region" description="Basic and acidic residues" evidence="1">
    <location>
        <begin position="65"/>
        <end position="86"/>
    </location>
</feature>
<reference evidence="2" key="1">
    <citation type="submission" date="2021-03" db="EMBL/GenBank/DDBJ databases">
        <title>Acanthopleuribacteraceae sp. M133.</title>
        <authorList>
            <person name="Wang G."/>
        </authorList>
    </citation>
    <scope>NUCLEOTIDE SEQUENCE</scope>
    <source>
        <strain evidence="2">M133</strain>
    </source>
</reference>
<sequence length="102" mass="11847">MSKKKGRDTQSFEGRFTLEDQEFLKKLGISAMPSGVETMLRESRAAKQRDAAIRERADGYLPLEPDEKTLAEMSREQGRPVEEIRKEMRMFRDIKRAPKTLD</sequence>